<keyword evidence="1" id="KW-1133">Transmembrane helix</keyword>
<keyword evidence="1" id="KW-0472">Membrane</keyword>
<comment type="caution">
    <text evidence="2">The sequence shown here is derived from an EMBL/GenBank/DDBJ whole genome shotgun (WGS) entry which is preliminary data.</text>
</comment>
<organism evidence="2 3">
    <name type="scientific">Serinibacter arcticus</name>
    <dbReference type="NCBI Taxonomy" id="1655435"/>
    <lineage>
        <taxon>Bacteria</taxon>
        <taxon>Bacillati</taxon>
        <taxon>Actinomycetota</taxon>
        <taxon>Actinomycetes</taxon>
        <taxon>Micrococcales</taxon>
        <taxon>Beutenbergiaceae</taxon>
        <taxon>Serinibacter</taxon>
    </lineage>
</organism>
<proteinExistence type="predicted"/>
<dbReference type="InterPro" id="IPR025327">
    <property type="entry name" value="DUF4233"/>
</dbReference>
<gene>
    <name evidence="2" type="ORF">SERN_0152</name>
</gene>
<evidence type="ECO:0000256" key="1">
    <source>
        <dbReference type="SAM" id="Phobius"/>
    </source>
</evidence>
<protein>
    <submittedName>
        <fullName evidence="2">Membrane protein</fullName>
    </submittedName>
</protein>
<dbReference type="Proteomes" id="UP000297318">
    <property type="component" value="Unassembled WGS sequence"/>
</dbReference>
<feature type="transmembrane region" description="Helical" evidence="1">
    <location>
        <begin position="79"/>
        <end position="98"/>
    </location>
</feature>
<dbReference type="Pfam" id="PF14017">
    <property type="entry name" value="DUF4233"/>
    <property type="match status" value="1"/>
</dbReference>
<evidence type="ECO:0000313" key="2">
    <source>
        <dbReference type="EMBL" id="TGO05960.1"/>
    </source>
</evidence>
<evidence type="ECO:0000313" key="3">
    <source>
        <dbReference type="Proteomes" id="UP000297318"/>
    </source>
</evidence>
<accession>A0A4Z1E3W2</accession>
<sequence>MFCSTLLALEAFVVFFAALAAYGLRAVDTGVILGVGIGGALACILAAGLLRSFVGYLLGTFIQGCLVAVAFLVPEMRDHMLAVGLTFAVLWIICWRVGGRVDVERAERYEAELEHHARTRGDA</sequence>
<keyword evidence="1" id="KW-0812">Transmembrane</keyword>
<reference evidence="2 3" key="1">
    <citation type="submission" date="2018-11" db="EMBL/GenBank/DDBJ databases">
        <title>Complete genome sequencing of the Actinobacteria Serinibacter sp. K3-2.</title>
        <authorList>
            <person name="Rakitin A.L."/>
            <person name="Beletsky A.V."/>
            <person name="Mardanov A.V."/>
            <person name="Ravin N.V."/>
            <person name="Gromova A.S."/>
            <person name="Filippova S.N."/>
            <person name="Gal'Chenko V.F."/>
        </authorList>
    </citation>
    <scope>NUCLEOTIDE SEQUENCE [LARGE SCALE GENOMIC DNA]</scope>
    <source>
        <strain evidence="2 3">K3-2</strain>
    </source>
</reference>
<keyword evidence="3" id="KW-1185">Reference proteome</keyword>
<name>A0A4Z1E3W2_9MICO</name>
<dbReference type="AlphaFoldDB" id="A0A4Z1E3W2"/>
<feature type="transmembrane region" description="Helical" evidence="1">
    <location>
        <begin position="30"/>
        <end position="49"/>
    </location>
</feature>
<dbReference type="EMBL" id="RHPJ01000001">
    <property type="protein sequence ID" value="TGO05960.1"/>
    <property type="molecule type" value="Genomic_DNA"/>
</dbReference>
<feature type="transmembrane region" description="Helical" evidence="1">
    <location>
        <begin position="56"/>
        <end position="73"/>
    </location>
</feature>